<dbReference type="GO" id="GO:0004045">
    <property type="term" value="F:peptidyl-tRNA hydrolase activity"/>
    <property type="evidence" value="ECO:0007669"/>
    <property type="project" value="UniProtKB-EC"/>
</dbReference>
<dbReference type="InterPro" id="IPR018171">
    <property type="entry name" value="Pept_tRNA_hydro_CS"/>
</dbReference>
<dbReference type="SUPFAM" id="SSF53178">
    <property type="entry name" value="Peptidyl-tRNA hydrolase-like"/>
    <property type="match status" value="1"/>
</dbReference>
<dbReference type="PROSITE" id="PS01196">
    <property type="entry name" value="PEPT_TRNA_HYDROL_2"/>
    <property type="match status" value="1"/>
</dbReference>
<reference evidence="6 7" key="1">
    <citation type="journal article" date="2018" name="Evol. Lett.">
        <title>Horizontal gene cluster transfer increased hallucinogenic mushroom diversity.</title>
        <authorList>
            <person name="Reynolds H.T."/>
            <person name="Vijayakumar V."/>
            <person name="Gluck-Thaler E."/>
            <person name="Korotkin H.B."/>
            <person name="Matheny P.B."/>
            <person name="Slot J.C."/>
        </authorList>
    </citation>
    <scope>NUCLEOTIDE SEQUENCE [LARGE SCALE GENOMIC DNA]</scope>
    <source>
        <strain evidence="6 7">2631</strain>
    </source>
</reference>
<evidence type="ECO:0000256" key="5">
    <source>
        <dbReference type="ARBA" id="ARBA00038063"/>
    </source>
</evidence>
<evidence type="ECO:0000256" key="3">
    <source>
        <dbReference type="ARBA" id="ARBA00022801"/>
    </source>
</evidence>
<dbReference type="PANTHER" id="PTHR17224:SF1">
    <property type="entry name" value="PEPTIDYL-TRNA HYDROLASE"/>
    <property type="match status" value="1"/>
</dbReference>
<evidence type="ECO:0000256" key="2">
    <source>
        <dbReference type="ARBA" id="ARBA00022555"/>
    </source>
</evidence>
<comment type="similarity">
    <text evidence="5">Belongs to the PTH family.</text>
</comment>
<accession>A0A409XII2</accession>
<dbReference type="AlphaFoldDB" id="A0A409XII2"/>
<dbReference type="Pfam" id="PF01195">
    <property type="entry name" value="Pept_tRNA_hydro"/>
    <property type="match status" value="1"/>
</dbReference>
<evidence type="ECO:0000256" key="1">
    <source>
        <dbReference type="ARBA" id="ARBA00013260"/>
    </source>
</evidence>
<dbReference type="OrthoDB" id="1711136at2759"/>
<dbReference type="PANTHER" id="PTHR17224">
    <property type="entry name" value="PEPTIDYL-TRNA HYDROLASE"/>
    <property type="match status" value="1"/>
</dbReference>
<keyword evidence="2" id="KW-0820">tRNA-binding</keyword>
<dbReference type="GO" id="GO:0000049">
    <property type="term" value="F:tRNA binding"/>
    <property type="evidence" value="ECO:0007669"/>
    <property type="project" value="UniProtKB-KW"/>
</dbReference>
<gene>
    <name evidence="6" type="ORF">CVT25_015855</name>
</gene>
<organism evidence="6 7">
    <name type="scientific">Psilocybe cyanescens</name>
    <dbReference type="NCBI Taxonomy" id="93625"/>
    <lineage>
        <taxon>Eukaryota</taxon>
        <taxon>Fungi</taxon>
        <taxon>Dikarya</taxon>
        <taxon>Basidiomycota</taxon>
        <taxon>Agaricomycotina</taxon>
        <taxon>Agaricomycetes</taxon>
        <taxon>Agaricomycetidae</taxon>
        <taxon>Agaricales</taxon>
        <taxon>Agaricineae</taxon>
        <taxon>Strophariaceae</taxon>
        <taxon>Psilocybe</taxon>
    </lineage>
</organism>
<keyword evidence="4" id="KW-0694">RNA-binding</keyword>
<keyword evidence="3" id="KW-0378">Hydrolase</keyword>
<evidence type="ECO:0000256" key="4">
    <source>
        <dbReference type="ARBA" id="ARBA00022884"/>
    </source>
</evidence>
<evidence type="ECO:0000313" key="7">
    <source>
        <dbReference type="Proteomes" id="UP000283269"/>
    </source>
</evidence>
<sequence length="185" mass="19927">MPVPNVPTLFVAGLGNLPFPMTRHSVGQLVVDALANRLGIRLTSDRGGYSGQGNVLIGDTRINLTLYKSKSLMNISGPSIAKAYRQTVNSPASMIVLTDSLSHRVEALSVKLGGSANGHNGVKSIISALGGEMGFYRFRLGIGRDESDAAEYVMRQLSSHERRYWGDEGLDLVLREIEKVALKAG</sequence>
<dbReference type="NCBIfam" id="TIGR00447">
    <property type="entry name" value="pth"/>
    <property type="match status" value="1"/>
</dbReference>
<dbReference type="EC" id="3.1.1.29" evidence="1"/>
<dbReference type="STRING" id="93625.A0A409XII2"/>
<keyword evidence="7" id="KW-1185">Reference proteome</keyword>
<evidence type="ECO:0000313" key="6">
    <source>
        <dbReference type="EMBL" id="PPQ90541.1"/>
    </source>
</evidence>
<dbReference type="FunCoup" id="A0A409XII2">
    <property type="interactions" value="119"/>
</dbReference>
<comment type="caution">
    <text evidence="6">The sequence shown here is derived from an EMBL/GenBank/DDBJ whole genome shotgun (WGS) entry which is preliminary data.</text>
</comment>
<dbReference type="EMBL" id="NHYD01001616">
    <property type="protein sequence ID" value="PPQ90541.1"/>
    <property type="molecule type" value="Genomic_DNA"/>
</dbReference>
<dbReference type="Gene3D" id="3.40.50.1470">
    <property type="entry name" value="Peptidyl-tRNA hydrolase"/>
    <property type="match status" value="1"/>
</dbReference>
<dbReference type="InParanoid" id="A0A409XII2"/>
<dbReference type="InterPro" id="IPR036416">
    <property type="entry name" value="Pept_tRNA_hydro_sf"/>
</dbReference>
<protein>
    <recommendedName>
        <fullName evidence="1">peptidyl-tRNA hydrolase</fullName>
        <ecNumber evidence="1">3.1.1.29</ecNumber>
    </recommendedName>
</protein>
<dbReference type="InterPro" id="IPR001328">
    <property type="entry name" value="Pept_tRNA_hydro"/>
</dbReference>
<name>A0A409XII2_PSICY</name>
<proteinExistence type="inferred from homology"/>
<dbReference type="Proteomes" id="UP000283269">
    <property type="component" value="Unassembled WGS sequence"/>
</dbReference>